<comment type="caution">
    <text evidence="2">The sequence shown here is derived from an EMBL/GenBank/DDBJ whole genome shotgun (WGS) entry which is preliminary data.</text>
</comment>
<accession>A0AAV9Z8S2</accession>
<protein>
    <submittedName>
        <fullName evidence="2">Uncharacterized protein</fullName>
    </submittedName>
</protein>
<evidence type="ECO:0000313" key="3">
    <source>
        <dbReference type="Proteomes" id="UP001362999"/>
    </source>
</evidence>
<name>A0AAV9Z8S2_9AGAR</name>
<sequence>MYRDGRMSDEMEELEHYVLALGKYTIFTPIFCVFVEGLAVPVDLPPLPLLIEETTKTESRSANERRTARPAKTRTQQENPRALSDPGATTSKAQRMVPEGWHPREGAKGPRNPKQS</sequence>
<dbReference type="Proteomes" id="UP001362999">
    <property type="component" value="Unassembled WGS sequence"/>
</dbReference>
<organism evidence="2 3">
    <name type="scientific">Favolaschia claudopus</name>
    <dbReference type="NCBI Taxonomy" id="2862362"/>
    <lineage>
        <taxon>Eukaryota</taxon>
        <taxon>Fungi</taxon>
        <taxon>Dikarya</taxon>
        <taxon>Basidiomycota</taxon>
        <taxon>Agaricomycotina</taxon>
        <taxon>Agaricomycetes</taxon>
        <taxon>Agaricomycetidae</taxon>
        <taxon>Agaricales</taxon>
        <taxon>Marasmiineae</taxon>
        <taxon>Mycenaceae</taxon>
        <taxon>Favolaschia</taxon>
    </lineage>
</organism>
<dbReference type="EMBL" id="JAWWNJ010000184">
    <property type="protein sequence ID" value="KAK6974455.1"/>
    <property type="molecule type" value="Genomic_DNA"/>
</dbReference>
<proteinExistence type="predicted"/>
<evidence type="ECO:0000313" key="2">
    <source>
        <dbReference type="EMBL" id="KAK6974455.1"/>
    </source>
</evidence>
<keyword evidence="3" id="KW-1185">Reference proteome</keyword>
<feature type="compositionally biased region" description="Basic and acidic residues" evidence="1">
    <location>
        <begin position="53"/>
        <end position="67"/>
    </location>
</feature>
<feature type="region of interest" description="Disordered" evidence="1">
    <location>
        <begin position="53"/>
        <end position="116"/>
    </location>
</feature>
<reference evidence="2 3" key="1">
    <citation type="journal article" date="2024" name="J Genomics">
        <title>Draft genome sequencing and assembly of Favolaschia claudopus CIRM-BRFM 2984 isolated from oak limbs.</title>
        <authorList>
            <person name="Navarro D."/>
            <person name="Drula E."/>
            <person name="Chaduli D."/>
            <person name="Cazenave R."/>
            <person name="Ahrendt S."/>
            <person name="Wang J."/>
            <person name="Lipzen A."/>
            <person name="Daum C."/>
            <person name="Barry K."/>
            <person name="Grigoriev I.V."/>
            <person name="Favel A."/>
            <person name="Rosso M.N."/>
            <person name="Martin F."/>
        </authorList>
    </citation>
    <scope>NUCLEOTIDE SEQUENCE [LARGE SCALE GENOMIC DNA]</scope>
    <source>
        <strain evidence="2 3">CIRM-BRFM 2984</strain>
    </source>
</reference>
<evidence type="ECO:0000256" key="1">
    <source>
        <dbReference type="SAM" id="MobiDB-lite"/>
    </source>
</evidence>
<gene>
    <name evidence="2" type="ORF">R3P38DRAFT_2812011</name>
</gene>
<dbReference type="AlphaFoldDB" id="A0AAV9Z8S2"/>